<dbReference type="Gene3D" id="3.30.420.40">
    <property type="match status" value="2"/>
</dbReference>
<reference evidence="2 3" key="1">
    <citation type="journal article" date="2007" name="Science">
        <title>The Chlamydomonas genome reveals the evolution of key animal and plant functions.</title>
        <authorList>
            <person name="Merchant S.S."/>
            <person name="Prochnik S.E."/>
            <person name="Vallon O."/>
            <person name="Harris E.H."/>
            <person name="Karpowicz S.J."/>
            <person name="Witman G.B."/>
            <person name="Terry A."/>
            <person name="Salamov A."/>
            <person name="Fritz-Laylin L.K."/>
            <person name="Marechal-Drouard L."/>
            <person name="Marshall W.F."/>
            <person name="Qu L.H."/>
            <person name="Nelson D.R."/>
            <person name="Sanderfoot A.A."/>
            <person name="Spalding M.H."/>
            <person name="Kapitonov V.V."/>
            <person name="Ren Q."/>
            <person name="Ferris P."/>
            <person name="Lindquist E."/>
            <person name="Shapiro H."/>
            <person name="Lucas S.M."/>
            <person name="Grimwood J."/>
            <person name="Schmutz J."/>
            <person name="Cardol P."/>
            <person name="Cerutti H."/>
            <person name="Chanfreau G."/>
            <person name="Chen C.L."/>
            <person name="Cognat V."/>
            <person name="Croft M.T."/>
            <person name="Dent R."/>
            <person name="Dutcher S."/>
            <person name="Fernandez E."/>
            <person name="Fukuzawa H."/>
            <person name="Gonzalez-Ballester D."/>
            <person name="Gonzalez-Halphen D."/>
            <person name="Hallmann A."/>
            <person name="Hanikenne M."/>
            <person name="Hippler M."/>
            <person name="Inwood W."/>
            <person name="Jabbari K."/>
            <person name="Kalanon M."/>
            <person name="Kuras R."/>
            <person name="Lefebvre P.A."/>
            <person name="Lemaire S.D."/>
            <person name="Lobanov A.V."/>
            <person name="Lohr M."/>
            <person name="Manuell A."/>
            <person name="Meier I."/>
            <person name="Mets L."/>
            <person name="Mittag M."/>
            <person name="Mittelmeier T."/>
            <person name="Moroney J.V."/>
            <person name="Moseley J."/>
            <person name="Napoli C."/>
            <person name="Nedelcu A.M."/>
            <person name="Niyogi K."/>
            <person name="Novoselov S.V."/>
            <person name="Paulsen I.T."/>
            <person name="Pazour G."/>
            <person name="Purton S."/>
            <person name="Ral J.P."/>
            <person name="Riano-Pachon D.M."/>
            <person name="Riekhof W."/>
            <person name="Rymarquis L."/>
            <person name="Schroda M."/>
            <person name="Stern D."/>
            <person name="Umen J."/>
            <person name="Willows R."/>
            <person name="Wilson N."/>
            <person name="Zimmer S.L."/>
            <person name="Allmer J."/>
            <person name="Balk J."/>
            <person name="Bisova K."/>
            <person name="Chen C.J."/>
            <person name="Elias M."/>
            <person name="Gendler K."/>
            <person name="Hauser C."/>
            <person name="Lamb M.R."/>
            <person name="Ledford H."/>
            <person name="Long J.C."/>
            <person name="Minagawa J."/>
            <person name="Page M.D."/>
            <person name="Pan J."/>
            <person name="Pootakham W."/>
            <person name="Roje S."/>
            <person name="Rose A."/>
            <person name="Stahlberg E."/>
            <person name="Terauchi A.M."/>
            <person name="Yang P."/>
            <person name="Ball S."/>
            <person name="Bowler C."/>
            <person name="Dieckmann C.L."/>
            <person name="Gladyshev V.N."/>
            <person name="Green P."/>
            <person name="Jorgensen R."/>
            <person name="Mayfield S."/>
            <person name="Mueller-Roeber B."/>
            <person name="Rajamani S."/>
            <person name="Sayre R.T."/>
            <person name="Brokstein P."/>
            <person name="Dubchak I."/>
            <person name="Goodstein D."/>
            <person name="Hornick L."/>
            <person name="Huang Y.W."/>
            <person name="Jhaveri J."/>
            <person name="Luo Y."/>
            <person name="Martinez D."/>
            <person name="Ngau W.C."/>
            <person name="Otillar B."/>
            <person name="Poliakov A."/>
            <person name="Porter A."/>
            <person name="Szajkowski L."/>
            <person name="Werner G."/>
            <person name="Zhou K."/>
            <person name="Grigoriev I.V."/>
            <person name="Rokhsar D.S."/>
            <person name="Grossman A.R."/>
        </authorList>
    </citation>
    <scope>NUCLEOTIDE SEQUENCE [LARGE SCALE GENOMIC DNA]</scope>
    <source>
        <strain evidence="3">CC-503</strain>
    </source>
</reference>
<name>A0A2K3DMF1_CHLRE</name>
<keyword evidence="3" id="KW-1185">Reference proteome</keyword>
<dbReference type="Gramene" id="PNW81693">
    <property type="protein sequence ID" value="PNW81693"/>
    <property type="gene ID" value="CHLRE_06g256500v5"/>
</dbReference>
<dbReference type="OrthoDB" id="542576at2759"/>
<sequence length="482" mass="51690">MWDEAAKAKLRGAANRAGMVTSADPESLVLALEPEAAAVTVAASAPQRQQLSTVTARGPQKKRPQELEAGDVVMVVDCGGGTADVTLHEVVVDTEGRAGGGGRAAAAAAEGVHLLEAAVGKGVLAGGRYVDAALWRLLRGRVGPDVWDEWQRQQPREWTDLASSWETTKRAMKGLTVQLQLPPGLVRMWQQHQPIDGSGSSASPPERQTARRAAGGSPSVSLGVKLCSATGVVELSEAVLEEHVFGPAMAQIVTAAEEVKASGLGQGKKVTKASAVLLAGGFGNSRLLQRRLLRLAGEWGVPLLLPRDPGAAVVTGAALLGAEPGLVRARRCRFTYGIGATTPWSDEHEMHAAIFGYPQKIMNLEDQAYYADAVFATYVRSGQLVATDSTVTERYCPMRSTQQRVKIPLYATPAPAVRYVADTGVRHVAEVIMELPKGWRKTVERRLDYQFEVDMRFGASEITVVARDPRSHNAVAVRVDWR</sequence>
<protein>
    <submittedName>
        <fullName evidence="2">Uncharacterized protein</fullName>
    </submittedName>
</protein>
<dbReference type="SUPFAM" id="SSF53067">
    <property type="entry name" value="Actin-like ATPase domain"/>
    <property type="match status" value="1"/>
</dbReference>
<feature type="compositionally biased region" description="Polar residues" evidence="1">
    <location>
        <begin position="193"/>
        <end position="203"/>
    </location>
</feature>
<accession>A0A2K3DMF1</accession>
<feature type="region of interest" description="Disordered" evidence="1">
    <location>
        <begin position="193"/>
        <end position="219"/>
    </location>
</feature>
<dbReference type="Gene3D" id="3.90.640.10">
    <property type="entry name" value="Actin, Chain A, domain 4"/>
    <property type="match status" value="1"/>
</dbReference>
<dbReference type="InterPro" id="IPR043129">
    <property type="entry name" value="ATPase_NBD"/>
</dbReference>
<dbReference type="PANTHER" id="PTHR14187">
    <property type="entry name" value="ALPHA KINASE/ELONGATION FACTOR 2 KINASE"/>
    <property type="match status" value="1"/>
</dbReference>
<dbReference type="GeneID" id="5722113"/>
<dbReference type="RefSeq" id="XP_042923412.1">
    <property type="nucleotide sequence ID" value="XM_043062707.1"/>
</dbReference>
<organism evidence="2 3">
    <name type="scientific">Chlamydomonas reinhardtii</name>
    <name type="common">Chlamydomonas smithii</name>
    <dbReference type="NCBI Taxonomy" id="3055"/>
    <lineage>
        <taxon>Eukaryota</taxon>
        <taxon>Viridiplantae</taxon>
        <taxon>Chlorophyta</taxon>
        <taxon>core chlorophytes</taxon>
        <taxon>Chlorophyceae</taxon>
        <taxon>CS clade</taxon>
        <taxon>Chlamydomonadales</taxon>
        <taxon>Chlamydomonadaceae</taxon>
        <taxon>Chlamydomonas</taxon>
    </lineage>
</organism>
<dbReference type="Proteomes" id="UP000006906">
    <property type="component" value="Chromosome 6"/>
</dbReference>
<dbReference type="PANTHER" id="PTHR14187:SF5">
    <property type="entry name" value="HEAT SHOCK 70 KDA PROTEIN 12A"/>
    <property type="match status" value="1"/>
</dbReference>
<evidence type="ECO:0000256" key="1">
    <source>
        <dbReference type="SAM" id="MobiDB-lite"/>
    </source>
</evidence>
<dbReference type="AlphaFoldDB" id="A0A2K3DMF1"/>
<evidence type="ECO:0000313" key="2">
    <source>
        <dbReference type="EMBL" id="PNW81693.1"/>
    </source>
</evidence>
<dbReference type="EMBL" id="CM008967">
    <property type="protein sequence ID" value="PNW81693.1"/>
    <property type="molecule type" value="Genomic_DNA"/>
</dbReference>
<gene>
    <name evidence="2" type="ORF">CHLRE_06g256500v5</name>
</gene>
<proteinExistence type="predicted"/>
<evidence type="ECO:0000313" key="3">
    <source>
        <dbReference type="Proteomes" id="UP000006906"/>
    </source>
</evidence>